<keyword evidence="5" id="KW-1185">Reference proteome</keyword>
<evidence type="ECO:0000313" key="5">
    <source>
        <dbReference type="Proteomes" id="UP000321533"/>
    </source>
</evidence>
<gene>
    <name evidence="4" type="ORF">FRZ67_02685</name>
</gene>
<evidence type="ECO:0000259" key="3">
    <source>
        <dbReference type="PROSITE" id="PS50110"/>
    </source>
</evidence>
<sequence length="116" mass="13074">MNRMIHIIEDDVDILNILNIFFKRKGYKVIADFNGNDLDLLDEPCPEVYLIDINLIGKSGLDICKQIKKECSHVPVVLMSANTQLEMMARECKADAFIAKPFDMNTILSTVNSVVA</sequence>
<feature type="modified residue" description="4-aspartylphosphate" evidence="2">
    <location>
        <position position="52"/>
    </location>
</feature>
<reference evidence="4 5" key="1">
    <citation type="journal article" date="2016" name="Int. J. Syst. Evol. Microbiol.">
        <title>Panacibacter ginsenosidivorans gen. nov., sp. nov., with ginsenoside converting activity isolated from soil of a ginseng field.</title>
        <authorList>
            <person name="Siddiqi M.Z."/>
            <person name="Muhammad Shafi S."/>
            <person name="Choi K.D."/>
            <person name="Im W.T."/>
        </authorList>
    </citation>
    <scope>NUCLEOTIDE SEQUENCE [LARGE SCALE GENOMIC DNA]</scope>
    <source>
        <strain evidence="4 5">Gsoil1550</strain>
    </source>
</reference>
<dbReference type="PANTHER" id="PTHR44591">
    <property type="entry name" value="STRESS RESPONSE REGULATOR PROTEIN 1"/>
    <property type="match status" value="1"/>
</dbReference>
<dbReference type="SMART" id="SM00448">
    <property type="entry name" value="REC"/>
    <property type="match status" value="1"/>
</dbReference>
<dbReference type="Proteomes" id="UP000321533">
    <property type="component" value="Chromosome"/>
</dbReference>
<dbReference type="RefSeq" id="WP_147188065.1">
    <property type="nucleotide sequence ID" value="NZ_CP042435.1"/>
</dbReference>
<dbReference type="PANTHER" id="PTHR44591:SF3">
    <property type="entry name" value="RESPONSE REGULATORY DOMAIN-CONTAINING PROTEIN"/>
    <property type="match status" value="1"/>
</dbReference>
<accession>A0A5B8V5D3</accession>
<dbReference type="Pfam" id="PF00072">
    <property type="entry name" value="Response_reg"/>
    <property type="match status" value="1"/>
</dbReference>
<protein>
    <submittedName>
        <fullName evidence="4">Response regulator</fullName>
    </submittedName>
</protein>
<dbReference type="PROSITE" id="PS50110">
    <property type="entry name" value="RESPONSE_REGULATORY"/>
    <property type="match status" value="1"/>
</dbReference>
<dbReference type="InterPro" id="IPR001789">
    <property type="entry name" value="Sig_transdc_resp-reg_receiver"/>
</dbReference>
<organism evidence="4 5">
    <name type="scientific">Panacibacter ginsenosidivorans</name>
    <dbReference type="NCBI Taxonomy" id="1813871"/>
    <lineage>
        <taxon>Bacteria</taxon>
        <taxon>Pseudomonadati</taxon>
        <taxon>Bacteroidota</taxon>
        <taxon>Chitinophagia</taxon>
        <taxon>Chitinophagales</taxon>
        <taxon>Chitinophagaceae</taxon>
        <taxon>Panacibacter</taxon>
    </lineage>
</organism>
<dbReference type="GO" id="GO:0000160">
    <property type="term" value="P:phosphorelay signal transduction system"/>
    <property type="evidence" value="ECO:0007669"/>
    <property type="project" value="InterPro"/>
</dbReference>
<dbReference type="EMBL" id="CP042435">
    <property type="protein sequence ID" value="QEC66265.1"/>
    <property type="molecule type" value="Genomic_DNA"/>
</dbReference>
<dbReference type="KEGG" id="pgin:FRZ67_02685"/>
<feature type="domain" description="Response regulatory" evidence="3">
    <location>
        <begin position="4"/>
        <end position="115"/>
    </location>
</feature>
<dbReference type="CDD" id="cd00156">
    <property type="entry name" value="REC"/>
    <property type="match status" value="1"/>
</dbReference>
<proteinExistence type="predicted"/>
<dbReference type="InterPro" id="IPR011006">
    <property type="entry name" value="CheY-like_superfamily"/>
</dbReference>
<dbReference type="AlphaFoldDB" id="A0A5B8V5D3"/>
<dbReference type="SUPFAM" id="SSF52172">
    <property type="entry name" value="CheY-like"/>
    <property type="match status" value="1"/>
</dbReference>
<name>A0A5B8V5D3_9BACT</name>
<dbReference type="OrthoDB" id="9809670at2"/>
<evidence type="ECO:0000256" key="1">
    <source>
        <dbReference type="ARBA" id="ARBA00022553"/>
    </source>
</evidence>
<keyword evidence="1 2" id="KW-0597">Phosphoprotein</keyword>
<evidence type="ECO:0000313" key="4">
    <source>
        <dbReference type="EMBL" id="QEC66265.1"/>
    </source>
</evidence>
<dbReference type="InterPro" id="IPR050595">
    <property type="entry name" value="Bact_response_regulator"/>
</dbReference>
<dbReference type="Gene3D" id="3.40.50.2300">
    <property type="match status" value="1"/>
</dbReference>
<evidence type="ECO:0000256" key="2">
    <source>
        <dbReference type="PROSITE-ProRule" id="PRU00169"/>
    </source>
</evidence>